<dbReference type="AlphaFoldDB" id="A0AAV8SPZ6"/>
<proteinExistence type="predicted"/>
<feature type="region of interest" description="Disordered" evidence="1">
    <location>
        <begin position="25"/>
        <end position="58"/>
    </location>
</feature>
<gene>
    <name evidence="3" type="ORF">K2173_002158</name>
</gene>
<protein>
    <submittedName>
        <fullName evidence="3">Uncharacterized protein</fullName>
    </submittedName>
</protein>
<reference evidence="3 4" key="1">
    <citation type="submission" date="2021-09" db="EMBL/GenBank/DDBJ databases">
        <title>Genomic insights and catalytic innovation underlie evolution of tropane alkaloids biosynthesis.</title>
        <authorList>
            <person name="Wang Y.-J."/>
            <person name="Tian T."/>
            <person name="Huang J.-P."/>
            <person name="Huang S.-X."/>
        </authorList>
    </citation>
    <scope>NUCLEOTIDE SEQUENCE [LARGE SCALE GENOMIC DNA]</scope>
    <source>
        <strain evidence="3">KIB-2018</strain>
        <tissue evidence="3">Leaf</tissue>
    </source>
</reference>
<comment type="caution">
    <text evidence="3">The sequence shown here is derived from an EMBL/GenBank/DDBJ whole genome shotgun (WGS) entry which is preliminary data.</text>
</comment>
<keyword evidence="2" id="KW-0732">Signal</keyword>
<sequence>MAVPLLQLLLFVLMCSVPKITSLAGNEKTTEVAVNDYPPTGPNPGHDPRHPPPANSSRHLHRRLLSAFLRANLPRTDGGADMIHHVG</sequence>
<evidence type="ECO:0000313" key="4">
    <source>
        <dbReference type="Proteomes" id="UP001159364"/>
    </source>
</evidence>
<name>A0AAV8SPZ6_9ROSI</name>
<keyword evidence="4" id="KW-1185">Reference proteome</keyword>
<dbReference type="EMBL" id="JAIWQS010000009">
    <property type="protein sequence ID" value="KAJ8754258.1"/>
    <property type="molecule type" value="Genomic_DNA"/>
</dbReference>
<evidence type="ECO:0000256" key="1">
    <source>
        <dbReference type="SAM" id="MobiDB-lite"/>
    </source>
</evidence>
<evidence type="ECO:0000313" key="3">
    <source>
        <dbReference type="EMBL" id="KAJ8754258.1"/>
    </source>
</evidence>
<accession>A0AAV8SPZ6</accession>
<organism evidence="3 4">
    <name type="scientific">Erythroxylum novogranatense</name>
    <dbReference type="NCBI Taxonomy" id="1862640"/>
    <lineage>
        <taxon>Eukaryota</taxon>
        <taxon>Viridiplantae</taxon>
        <taxon>Streptophyta</taxon>
        <taxon>Embryophyta</taxon>
        <taxon>Tracheophyta</taxon>
        <taxon>Spermatophyta</taxon>
        <taxon>Magnoliopsida</taxon>
        <taxon>eudicotyledons</taxon>
        <taxon>Gunneridae</taxon>
        <taxon>Pentapetalae</taxon>
        <taxon>rosids</taxon>
        <taxon>fabids</taxon>
        <taxon>Malpighiales</taxon>
        <taxon>Erythroxylaceae</taxon>
        <taxon>Erythroxylum</taxon>
    </lineage>
</organism>
<feature type="chain" id="PRO_5043406730" evidence="2">
    <location>
        <begin position="23"/>
        <end position="87"/>
    </location>
</feature>
<evidence type="ECO:0000256" key="2">
    <source>
        <dbReference type="SAM" id="SignalP"/>
    </source>
</evidence>
<feature type="signal peptide" evidence="2">
    <location>
        <begin position="1"/>
        <end position="22"/>
    </location>
</feature>
<dbReference type="Proteomes" id="UP001159364">
    <property type="component" value="Linkage Group LG09"/>
</dbReference>